<feature type="DNA-binding region" description="H-T-H motif" evidence="2">
    <location>
        <begin position="30"/>
        <end position="49"/>
    </location>
</feature>
<dbReference type="SUPFAM" id="SSF46689">
    <property type="entry name" value="Homeodomain-like"/>
    <property type="match status" value="1"/>
</dbReference>
<dbReference type="InterPro" id="IPR009057">
    <property type="entry name" value="Homeodomain-like_sf"/>
</dbReference>
<dbReference type="InterPro" id="IPR036271">
    <property type="entry name" value="Tet_transcr_reg_TetR-rel_C_sf"/>
</dbReference>
<reference evidence="4" key="5">
    <citation type="journal article" date="2011" name="Microbiology">
        <title>The role of two SARP family transcriptional regulators in regulation of the auricin gene cluster in Streptomyces aureofaciens CCM 3239.</title>
        <authorList>
            <person name="Novakova R."/>
            <person name="Rehakova A."/>
            <person name="Kutas P."/>
            <person name="Feckova L."/>
            <person name="Kormanec J."/>
        </authorList>
    </citation>
    <scope>NUCLEOTIDE SEQUENCE</scope>
    <source>
        <strain evidence="4">CCM3239</strain>
        <plasmid evidence="4">pSA3239</plasmid>
    </source>
</reference>
<proteinExistence type="predicted"/>
<keyword evidence="1 2" id="KW-0238">DNA-binding</keyword>
<reference evidence="4" key="3">
    <citation type="journal article" date="2010" name="Folia Microbiol. (Praha)">
        <title>Identification and characterization of an indigoidine-like gene for a blue pigment biosynthesis in Streptomyces aureofaciens CCM 3239.</title>
        <authorList>
            <person name="Novakova R."/>
            <person name="Odnogova Z."/>
            <person name="Kutas P."/>
            <person name="Feckova L."/>
            <person name="Kormanec J."/>
        </authorList>
    </citation>
    <scope>NUCLEOTIDE SEQUENCE</scope>
    <source>
        <strain evidence="4">CCM3239</strain>
        <plasmid evidence="4">pSA3239</plasmid>
    </source>
</reference>
<dbReference type="PANTHER" id="PTHR30055:SF200">
    <property type="entry name" value="HTH-TYPE TRANSCRIPTIONAL REPRESSOR BDCR"/>
    <property type="match status" value="1"/>
</dbReference>
<dbReference type="PRINTS" id="PR00455">
    <property type="entry name" value="HTHTETR"/>
</dbReference>
<evidence type="ECO:0000259" key="3">
    <source>
        <dbReference type="PROSITE" id="PS50977"/>
    </source>
</evidence>
<dbReference type="InterPro" id="IPR001647">
    <property type="entry name" value="HTH_TetR"/>
</dbReference>
<dbReference type="GO" id="GO:0003700">
    <property type="term" value="F:DNA-binding transcription factor activity"/>
    <property type="evidence" value="ECO:0007669"/>
    <property type="project" value="TreeGrafter"/>
</dbReference>
<reference evidence="4" key="2">
    <citation type="journal article" date="2005" name="Microbiology">
        <title>Characterization of a regulatory gene essential for the production of the angucycline-like polyketide antibiotic auricin in Streptomyces aureofaciens CCM 3239.</title>
        <authorList>
            <person name="Novakova R."/>
            <person name="Homerova D."/>
            <person name="Feckova L."/>
            <person name="Kormanec J."/>
        </authorList>
    </citation>
    <scope>NUCLEOTIDE SEQUENCE</scope>
    <source>
        <strain evidence="4">CCM3239</strain>
        <plasmid evidence="4">pSA3239</plasmid>
    </source>
</reference>
<dbReference type="PROSITE" id="PS50977">
    <property type="entry name" value="HTH_TETR_2"/>
    <property type="match status" value="1"/>
</dbReference>
<evidence type="ECO:0000313" key="4">
    <source>
        <dbReference type="EMBL" id="AIE41981.1"/>
    </source>
</evidence>
<name>A0A068LA80_KITAU</name>
<dbReference type="SUPFAM" id="SSF48498">
    <property type="entry name" value="Tetracyclin repressor-like, C-terminal domain"/>
    <property type="match status" value="1"/>
</dbReference>
<reference evidence="4" key="8">
    <citation type="journal article" date="2015" name="Appl. Microbiol. Biotechnol.">
        <title>Characterisation of the genes involved in the biosynthesis and attachment of the aminodeoxysugar D-forosamine in the auricin gene cluster of Streptomyces aureofaciens CCM3239.</title>
        <authorList>
            <person name="Bekeova C."/>
            <person name="Rehakova A."/>
            <person name="Feckova L."/>
            <person name="Vlckova S."/>
            <person name="Novakova R."/>
            <person name="Mingyar E."/>
            <person name="Kormanec J."/>
        </authorList>
    </citation>
    <scope>NUCLEOTIDE SEQUENCE</scope>
    <source>
        <strain evidence="4">CCM3239</strain>
        <plasmid evidence="4">pSA3239</plasmid>
    </source>
</reference>
<sequence length="199" mass="21609">MARTPAPGTRRRILEASAKLFGEQGVRAVGMQQVIDATGVGKSLLYREFASKDELIAAWLRESDAQWWEQAEEVTAPHSGDPARQIMALMEFFQASVREPDFHGCIYYNTSSEFRDPAHPGRQEATLHLKGLRNWLRDMGAQAGAEDPDALADTLMLVIGGLLANGEVLGVDGPARMALATAELVLRQHCPNALAGAAL</sequence>
<dbReference type="Pfam" id="PF00440">
    <property type="entry name" value="TetR_N"/>
    <property type="match status" value="1"/>
</dbReference>
<evidence type="ECO:0000256" key="1">
    <source>
        <dbReference type="ARBA" id="ARBA00023125"/>
    </source>
</evidence>
<organism evidence="4">
    <name type="scientific">Kitasatospora aureofaciens</name>
    <name type="common">Streptomyces aureofaciens</name>
    <dbReference type="NCBI Taxonomy" id="1894"/>
    <lineage>
        <taxon>Bacteria</taxon>
        <taxon>Bacillati</taxon>
        <taxon>Actinomycetota</taxon>
        <taxon>Actinomycetes</taxon>
        <taxon>Kitasatosporales</taxon>
        <taxon>Streptomycetaceae</taxon>
        <taxon>Kitasatospora</taxon>
    </lineage>
</organism>
<reference evidence="4" key="4">
    <citation type="journal article" date="2010" name="Microbiology">
        <title>The role of the TetR-family transcriptional regulator Aur1R in negative regulation of the auricin gene cluster in Streptomyces aureofaciens CCM 3239.</title>
        <authorList>
            <person name="Novakova R."/>
            <person name="Kutas P."/>
            <person name="Feckova L."/>
            <person name="Kormanec J."/>
        </authorList>
    </citation>
    <scope>NUCLEOTIDE SEQUENCE</scope>
    <source>
        <strain evidence="4">CCM3239</strain>
        <plasmid evidence="4">pSA3239</plasmid>
    </source>
</reference>
<dbReference type="PANTHER" id="PTHR30055">
    <property type="entry name" value="HTH-TYPE TRANSCRIPTIONAL REGULATOR RUTR"/>
    <property type="match status" value="1"/>
</dbReference>
<accession>A0A068LA80</accession>
<evidence type="ECO:0000256" key="2">
    <source>
        <dbReference type="PROSITE-ProRule" id="PRU00335"/>
    </source>
</evidence>
<reference evidence="4" key="1">
    <citation type="journal article" date="2002" name="Gene">
        <title>Cloning and characterization of a polyketide synthase gene cluster involved in biosynthesis of a proposed angucycline-like polyketide auricin in Streptomyces aureofaciens CCM 3239.</title>
        <authorList>
            <person name="Novakova R."/>
            <person name="Bistakova J."/>
            <person name="Homerova D."/>
            <person name="Rezuchova B."/>
            <person name="Kormanec J."/>
        </authorList>
    </citation>
    <scope>NUCLEOTIDE SEQUENCE</scope>
    <source>
        <strain evidence="4">CCM3239</strain>
        <plasmid evidence="4">pSA3239</plasmid>
    </source>
</reference>
<dbReference type="GeneID" id="49388874"/>
<protein>
    <submittedName>
        <fullName evidence="4">TetR family transcriptional regulator</fullName>
    </submittedName>
</protein>
<dbReference type="AlphaFoldDB" id="A0A068LA80"/>
<dbReference type="EMBL" id="KJ396772">
    <property type="protein sequence ID" value="AIE41981.1"/>
    <property type="molecule type" value="Genomic_DNA"/>
</dbReference>
<dbReference type="GO" id="GO:0000976">
    <property type="term" value="F:transcription cis-regulatory region binding"/>
    <property type="evidence" value="ECO:0007669"/>
    <property type="project" value="TreeGrafter"/>
</dbReference>
<feature type="domain" description="HTH tetR-type" evidence="3">
    <location>
        <begin position="7"/>
        <end position="67"/>
    </location>
</feature>
<keyword evidence="4" id="KW-0614">Plasmid</keyword>
<reference evidence="4" key="7">
    <citation type="journal article" date="2014" name="Appl. Microbiol. Biotechnol.">
        <title>Intriguing properties of the angucycline antibiotic auricin and complex regulation of its biosynthesis.</title>
        <authorList>
            <person name="Kormanec J."/>
            <person name="Novakova R."/>
            <person name="Mingyar E."/>
            <person name="Feckova L."/>
        </authorList>
    </citation>
    <scope>NUCLEOTIDE SEQUENCE</scope>
    <source>
        <strain evidence="4">CCM3239</strain>
        <plasmid evidence="4">pSA3239</plasmid>
    </source>
</reference>
<geneLocation type="plasmid" evidence="4">
    <name>pSA3239</name>
</geneLocation>
<dbReference type="InterPro" id="IPR050109">
    <property type="entry name" value="HTH-type_TetR-like_transc_reg"/>
</dbReference>
<dbReference type="Gene3D" id="1.10.357.10">
    <property type="entry name" value="Tetracycline Repressor, domain 2"/>
    <property type="match status" value="1"/>
</dbReference>
<reference evidence="4" key="6">
    <citation type="journal article" date="2013" name="FEMS Microbiol. Lett.">
        <title>The gene cluster aur1 for the angucycline antibiotic auricin is located on a large linear plasmid pSA3239 in Streptomyces aureofaciens CCM 3239.</title>
        <authorList>
            <person name="Novakova R."/>
            <person name="Knirschova R."/>
            <person name="Farkasovsky M."/>
            <person name="Feckova L."/>
            <person name="Rehakova A."/>
            <person name="Mingyar E."/>
            <person name="Kormanec J."/>
        </authorList>
    </citation>
    <scope>NUCLEOTIDE SEQUENCE</scope>
    <source>
        <strain evidence="4">CCM3239</strain>
        <plasmid evidence="4">pSA3239</plasmid>
    </source>
</reference>